<dbReference type="NCBIfam" id="TIGR01167">
    <property type="entry name" value="LPXTG_anchor"/>
    <property type="match status" value="1"/>
</dbReference>
<gene>
    <name evidence="3" type="ORF">CUS89_10950</name>
</gene>
<evidence type="ECO:0000256" key="2">
    <source>
        <dbReference type="SAM" id="SignalP"/>
    </source>
</evidence>
<proteinExistence type="predicted"/>
<feature type="chain" id="PRO_5015597198" evidence="2">
    <location>
        <begin position="24"/>
        <end position="102"/>
    </location>
</feature>
<comment type="caution">
    <text evidence="3">The sequence shown here is derived from an EMBL/GenBank/DDBJ whole genome shotgun (WGS) entry which is preliminary data.</text>
</comment>
<keyword evidence="1" id="KW-1133">Transmembrane helix</keyword>
<reference evidence="3 4" key="1">
    <citation type="journal article" date="2018" name="Pathog. Dis.">
        <title>Whole-genome sequencing based characterization of antimicrobial resistance in Enterococcus.</title>
        <authorList>
            <person name="Tyson G."/>
        </authorList>
    </citation>
    <scope>NUCLEOTIDE SEQUENCE [LARGE SCALE GENOMIC DNA]</scope>
    <source>
        <strain evidence="3 4">CVM N55263</strain>
    </source>
</reference>
<evidence type="ECO:0000313" key="4">
    <source>
        <dbReference type="Proteomes" id="UP000237934"/>
    </source>
</evidence>
<keyword evidence="2" id="KW-0732">Signal</keyword>
<dbReference type="Proteomes" id="UP000237934">
    <property type="component" value="Unassembled WGS sequence"/>
</dbReference>
<dbReference type="AlphaFoldDB" id="A0A2S7RRU8"/>
<keyword evidence="1" id="KW-0812">Transmembrane</keyword>
<feature type="signal peptide" evidence="2">
    <location>
        <begin position="1"/>
        <end position="23"/>
    </location>
</feature>
<keyword evidence="1" id="KW-0472">Membrane</keyword>
<dbReference type="EMBL" id="PUAP01000032">
    <property type="protein sequence ID" value="PQF22330.1"/>
    <property type="molecule type" value="Genomic_DNA"/>
</dbReference>
<organism evidence="3 4">
    <name type="scientific">Enterococcus mundtii</name>
    <dbReference type="NCBI Taxonomy" id="53346"/>
    <lineage>
        <taxon>Bacteria</taxon>
        <taxon>Bacillati</taxon>
        <taxon>Bacillota</taxon>
        <taxon>Bacilli</taxon>
        <taxon>Lactobacillales</taxon>
        <taxon>Enterococcaceae</taxon>
        <taxon>Enterococcus</taxon>
    </lineage>
</organism>
<name>A0A2S7RRU8_ENTMU</name>
<evidence type="ECO:0000256" key="1">
    <source>
        <dbReference type="SAM" id="Phobius"/>
    </source>
</evidence>
<accession>A0A2S7RRU8</accession>
<feature type="transmembrane region" description="Helical" evidence="1">
    <location>
        <begin position="76"/>
        <end position="94"/>
    </location>
</feature>
<protein>
    <submittedName>
        <fullName evidence="3">Peptidase</fullName>
    </submittedName>
</protein>
<sequence length="102" mass="11463">MMKKIIWIGLVGLLIGATTPVSALDEGTSQVGIRFVQPENKTIPMKKIEASTVNEDQEKNVQLVSYLPKTSEKNSWLIQLLGITTLISYLSILLKRRVKHEK</sequence>
<evidence type="ECO:0000313" key="3">
    <source>
        <dbReference type="EMBL" id="PQF22330.1"/>
    </source>
</evidence>